<organism evidence="1 2">
    <name type="scientific">Eumeta variegata</name>
    <name type="common">Bagworm moth</name>
    <name type="synonym">Eumeta japonica</name>
    <dbReference type="NCBI Taxonomy" id="151549"/>
    <lineage>
        <taxon>Eukaryota</taxon>
        <taxon>Metazoa</taxon>
        <taxon>Ecdysozoa</taxon>
        <taxon>Arthropoda</taxon>
        <taxon>Hexapoda</taxon>
        <taxon>Insecta</taxon>
        <taxon>Pterygota</taxon>
        <taxon>Neoptera</taxon>
        <taxon>Endopterygota</taxon>
        <taxon>Lepidoptera</taxon>
        <taxon>Glossata</taxon>
        <taxon>Ditrysia</taxon>
        <taxon>Tineoidea</taxon>
        <taxon>Psychidae</taxon>
        <taxon>Oiketicinae</taxon>
        <taxon>Eumeta</taxon>
    </lineage>
</organism>
<dbReference type="Proteomes" id="UP000299102">
    <property type="component" value="Unassembled WGS sequence"/>
</dbReference>
<proteinExistence type="predicted"/>
<keyword evidence="2" id="KW-1185">Reference proteome</keyword>
<name>A0A4C1UR57_EUMVA</name>
<gene>
    <name evidence="1" type="ORF">EVAR_93409_1</name>
</gene>
<dbReference type="EMBL" id="BGZK01000207">
    <property type="protein sequence ID" value="GBP28462.1"/>
    <property type="molecule type" value="Genomic_DNA"/>
</dbReference>
<sequence length="175" mass="20119">MRTNKEKWTKDVVQWYPKNGTRKRRGEMKRWATIYQKDVESQLEIERNGRNWGRRRDAPPDMRALDRGEREKEIFPLSAGRREAKCRRKIYDYSLDVPCIRLTLSCVRADCLFIDSERAHQEGSANAVANRRRVASPLSVGVQHQGVQISGLRIDAAATGPDADIWNPVEASILL</sequence>
<dbReference type="AlphaFoldDB" id="A0A4C1UR57"/>
<accession>A0A4C1UR57</accession>
<protein>
    <submittedName>
        <fullName evidence="1">Uncharacterized protein</fullName>
    </submittedName>
</protein>
<reference evidence="1 2" key="1">
    <citation type="journal article" date="2019" name="Commun. Biol.">
        <title>The bagworm genome reveals a unique fibroin gene that provides high tensile strength.</title>
        <authorList>
            <person name="Kono N."/>
            <person name="Nakamura H."/>
            <person name="Ohtoshi R."/>
            <person name="Tomita M."/>
            <person name="Numata K."/>
            <person name="Arakawa K."/>
        </authorList>
    </citation>
    <scope>NUCLEOTIDE SEQUENCE [LARGE SCALE GENOMIC DNA]</scope>
</reference>
<comment type="caution">
    <text evidence="1">The sequence shown here is derived from an EMBL/GenBank/DDBJ whole genome shotgun (WGS) entry which is preliminary data.</text>
</comment>
<evidence type="ECO:0000313" key="1">
    <source>
        <dbReference type="EMBL" id="GBP28462.1"/>
    </source>
</evidence>
<evidence type="ECO:0000313" key="2">
    <source>
        <dbReference type="Proteomes" id="UP000299102"/>
    </source>
</evidence>